<reference evidence="2" key="2">
    <citation type="submission" date="2021-04" db="EMBL/GenBank/DDBJ databases">
        <authorList>
            <person name="Gilroy R."/>
        </authorList>
    </citation>
    <scope>NUCLEOTIDE SEQUENCE</scope>
    <source>
        <strain evidence="2">CHK198-12963</strain>
    </source>
</reference>
<dbReference type="SUPFAM" id="SSF52949">
    <property type="entry name" value="Macro domain-like"/>
    <property type="match status" value="1"/>
</dbReference>
<feature type="domain" description="Macro" evidence="1">
    <location>
        <begin position="1"/>
        <end position="124"/>
    </location>
</feature>
<sequence length="124" mass="13406">MKGGRPVLKIVLGDITKVKADAIVNAANTSLLGGGGVDGAIHRAAGPELLNECRMLHGCRTGEAKMTGGYRLPARYVIHTPGPVWNGGTKNEEHPRMEVQMVCFDEKTMANYQRAFEEAQGKKD</sequence>
<protein>
    <submittedName>
        <fullName evidence="2">Macro domain-containing protein</fullName>
    </submittedName>
</protein>
<evidence type="ECO:0000313" key="2">
    <source>
        <dbReference type="EMBL" id="HJC67285.1"/>
    </source>
</evidence>
<dbReference type="Proteomes" id="UP000823863">
    <property type="component" value="Unassembled WGS sequence"/>
</dbReference>
<dbReference type="PANTHER" id="PTHR11106">
    <property type="entry name" value="GANGLIOSIDE INDUCED DIFFERENTIATION ASSOCIATED PROTEIN 2-RELATED"/>
    <property type="match status" value="1"/>
</dbReference>
<accession>A0A9D2TED4</accession>
<comment type="caution">
    <text evidence="2">The sequence shown here is derived from an EMBL/GenBank/DDBJ whole genome shotgun (WGS) entry which is preliminary data.</text>
</comment>
<dbReference type="EMBL" id="DWWB01000062">
    <property type="protein sequence ID" value="HJC67285.1"/>
    <property type="molecule type" value="Genomic_DNA"/>
</dbReference>
<dbReference type="InterPro" id="IPR043472">
    <property type="entry name" value="Macro_dom-like"/>
</dbReference>
<dbReference type="PROSITE" id="PS51154">
    <property type="entry name" value="MACRO"/>
    <property type="match status" value="1"/>
</dbReference>
<organism evidence="2 3">
    <name type="scientific">Candidatus Enterocloster excrementigallinarum</name>
    <dbReference type="NCBI Taxonomy" id="2838558"/>
    <lineage>
        <taxon>Bacteria</taxon>
        <taxon>Bacillati</taxon>
        <taxon>Bacillota</taxon>
        <taxon>Clostridia</taxon>
        <taxon>Lachnospirales</taxon>
        <taxon>Lachnospiraceae</taxon>
        <taxon>Enterocloster</taxon>
    </lineage>
</organism>
<reference evidence="2" key="1">
    <citation type="journal article" date="2021" name="PeerJ">
        <title>Extensive microbial diversity within the chicken gut microbiome revealed by metagenomics and culture.</title>
        <authorList>
            <person name="Gilroy R."/>
            <person name="Ravi A."/>
            <person name="Getino M."/>
            <person name="Pursley I."/>
            <person name="Horton D.L."/>
            <person name="Alikhan N.F."/>
            <person name="Baker D."/>
            <person name="Gharbi K."/>
            <person name="Hall N."/>
            <person name="Watson M."/>
            <person name="Adriaenssens E.M."/>
            <person name="Foster-Nyarko E."/>
            <person name="Jarju S."/>
            <person name="Secka A."/>
            <person name="Antonio M."/>
            <person name="Oren A."/>
            <person name="Chaudhuri R.R."/>
            <person name="La Ragione R."/>
            <person name="Hildebrand F."/>
            <person name="Pallen M.J."/>
        </authorList>
    </citation>
    <scope>NUCLEOTIDE SEQUENCE</scope>
    <source>
        <strain evidence="2">CHK198-12963</strain>
    </source>
</reference>
<name>A0A9D2TED4_9FIRM</name>
<dbReference type="AlphaFoldDB" id="A0A9D2TED4"/>
<evidence type="ECO:0000259" key="1">
    <source>
        <dbReference type="PROSITE" id="PS51154"/>
    </source>
</evidence>
<gene>
    <name evidence="2" type="ORF">H9931_11315</name>
</gene>
<dbReference type="Pfam" id="PF01661">
    <property type="entry name" value="Macro"/>
    <property type="match status" value="1"/>
</dbReference>
<proteinExistence type="predicted"/>
<dbReference type="InterPro" id="IPR002589">
    <property type="entry name" value="Macro_dom"/>
</dbReference>
<dbReference type="PANTHER" id="PTHR11106:SF27">
    <property type="entry name" value="MACRO DOMAIN-CONTAINING PROTEIN"/>
    <property type="match status" value="1"/>
</dbReference>
<dbReference type="SMART" id="SM00506">
    <property type="entry name" value="A1pp"/>
    <property type="match status" value="1"/>
</dbReference>
<dbReference type="Gene3D" id="3.40.220.10">
    <property type="entry name" value="Leucine Aminopeptidase, subunit E, domain 1"/>
    <property type="match status" value="1"/>
</dbReference>
<evidence type="ECO:0000313" key="3">
    <source>
        <dbReference type="Proteomes" id="UP000823863"/>
    </source>
</evidence>